<dbReference type="PANTHER" id="PTHR11863">
    <property type="entry name" value="STEROL DESATURASE"/>
    <property type="match status" value="1"/>
</dbReference>
<feature type="domain" description="Fatty acid hydroxylase" evidence="7">
    <location>
        <begin position="181"/>
        <end position="316"/>
    </location>
</feature>
<evidence type="ECO:0000256" key="6">
    <source>
        <dbReference type="SAM" id="Phobius"/>
    </source>
</evidence>
<evidence type="ECO:0000259" key="7">
    <source>
        <dbReference type="Pfam" id="PF04116"/>
    </source>
</evidence>
<feature type="region of interest" description="Disordered" evidence="5">
    <location>
        <begin position="339"/>
        <end position="378"/>
    </location>
</feature>
<dbReference type="STRING" id="1522189.A0A316W133"/>
<dbReference type="GO" id="GO:0016020">
    <property type="term" value="C:membrane"/>
    <property type="evidence" value="ECO:0007669"/>
    <property type="project" value="UniProtKB-SubCell"/>
</dbReference>
<dbReference type="InterPro" id="IPR006694">
    <property type="entry name" value="Fatty_acid_hydroxylase"/>
</dbReference>
<keyword evidence="9" id="KW-1185">Reference proteome</keyword>
<evidence type="ECO:0000256" key="5">
    <source>
        <dbReference type="SAM" id="MobiDB-lite"/>
    </source>
</evidence>
<keyword evidence="4 6" id="KW-0472">Membrane</keyword>
<dbReference type="AlphaFoldDB" id="A0A316W133"/>
<comment type="subcellular location">
    <subcellularLocation>
        <location evidence="1">Membrane</location>
    </subcellularLocation>
</comment>
<dbReference type="GO" id="GO:0005506">
    <property type="term" value="F:iron ion binding"/>
    <property type="evidence" value="ECO:0007669"/>
    <property type="project" value="InterPro"/>
</dbReference>
<evidence type="ECO:0000256" key="2">
    <source>
        <dbReference type="ARBA" id="ARBA00022692"/>
    </source>
</evidence>
<accession>A0A316W133</accession>
<dbReference type="InParanoid" id="A0A316W133"/>
<evidence type="ECO:0000256" key="3">
    <source>
        <dbReference type="ARBA" id="ARBA00022989"/>
    </source>
</evidence>
<dbReference type="EMBL" id="KZ819375">
    <property type="protein sequence ID" value="PWN42828.1"/>
    <property type="molecule type" value="Genomic_DNA"/>
</dbReference>
<feature type="compositionally biased region" description="Basic and acidic residues" evidence="5">
    <location>
        <begin position="352"/>
        <end position="375"/>
    </location>
</feature>
<evidence type="ECO:0000313" key="8">
    <source>
        <dbReference type="EMBL" id="PWN42828.1"/>
    </source>
</evidence>
<feature type="transmembrane region" description="Helical" evidence="6">
    <location>
        <begin position="47"/>
        <end position="66"/>
    </location>
</feature>
<dbReference type="OrthoDB" id="408954at2759"/>
<keyword evidence="3 6" id="KW-1133">Transmembrane helix</keyword>
<gene>
    <name evidence="8" type="ORF">IE81DRAFT_322969</name>
</gene>
<reference evidence="8 9" key="1">
    <citation type="journal article" date="2018" name="Mol. Biol. Evol.">
        <title>Broad Genomic Sampling Reveals a Smut Pathogenic Ancestry of the Fungal Clade Ustilaginomycotina.</title>
        <authorList>
            <person name="Kijpornyongpan T."/>
            <person name="Mondo S.J."/>
            <person name="Barry K."/>
            <person name="Sandor L."/>
            <person name="Lee J."/>
            <person name="Lipzen A."/>
            <person name="Pangilinan J."/>
            <person name="LaButti K."/>
            <person name="Hainaut M."/>
            <person name="Henrissat B."/>
            <person name="Grigoriev I.V."/>
            <person name="Spatafora J.W."/>
            <person name="Aime M.C."/>
        </authorList>
    </citation>
    <scope>NUCLEOTIDE SEQUENCE [LARGE SCALE GENOMIC DNA]</scope>
    <source>
        <strain evidence="8 9">MCA 4658</strain>
    </source>
</reference>
<dbReference type="Pfam" id="PF04116">
    <property type="entry name" value="FA_hydroxylase"/>
    <property type="match status" value="1"/>
</dbReference>
<name>A0A316W133_9BASI</name>
<dbReference type="GO" id="GO:0016491">
    <property type="term" value="F:oxidoreductase activity"/>
    <property type="evidence" value="ECO:0007669"/>
    <property type="project" value="InterPro"/>
</dbReference>
<dbReference type="GO" id="GO:0008610">
    <property type="term" value="P:lipid biosynthetic process"/>
    <property type="evidence" value="ECO:0007669"/>
    <property type="project" value="InterPro"/>
</dbReference>
<feature type="transmembrane region" description="Helical" evidence="6">
    <location>
        <begin position="136"/>
        <end position="156"/>
    </location>
</feature>
<dbReference type="InterPro" id="IPR050307">
    <property type="entry name" value="Sterol_Desaturase_Related"/>
</dbReference>
<dbReference type="GeneID" id="37035669"/>
<dbReference type="FunCoup" id="A0A316W133">
    <property type="interactions" value="83"/>
</dbReference>
<feature type="transmembrane region" description="Helical" evidence="6">
    <location>
        <begin position="168"/>
        <end position="188"/>
    </location>
</feature>
<protein>
    <recommendedName>
        <fullName evidence="7">Fatty acid hydroxylase domain-containing protein</fullName>
    </recommendedName>
</protein>
<proteinExistence type="predicted"/>
<evidence type="ECO:0000313" key="9">
    <source>
        <dbReference type="Proteomes" id="UP000245783"/>
    </source>
</evidence>
<keyword evidence="2 6" id="KW-0812">Transmembrane</keyword>
<evidence type="ECO:0000256" key="1">
    <source>
        <dbReference type="ARBA" id="ARBA00004370"/>
    </source>
</evidence>
<evidence type="ECO:0000256" key="4">
    <source>
        <dbReference type="ARBA" id="ARBA00023136"/>
    </source>
</evidence>
<dbReference type="Proteomes" id="UP000245783">
    <property type="component" value="Unassembled WGS sequence"/>
</dbReference>
<sequence length="405" mass="45629">MNVSSGSHWFRSTVSAADSLYLVPTPVSTPWYHTPSERLVPFMTDKYFSVLGPVVLYWLASGWFAFLDYIQLPFFEQYRLHEPEEVTSRNRVGPWKVAAMVMLQHAIQVGLGAMVLDGSQSAIENARDHQEGMRDIAAYVSSAALGLLGNSTGLSFLKVAGPSTVHFIYWWGIPVVQFWWAFFVMDAWQYGLHRLFHESRFLYRHFHSHHHRLYVPYAYGALYNHPLEGLLLDSAGAALAHAAALMTIRQGVVLFMFSTFKTVCDHGGYAFPPWLDPLHLLFPNCAEYHDVHHQMQGLKYNYSQPFFVHFDTVFGTRISKEKFDKLKALGKEKKGTWGKDAKAASASSTALKDPHAAEDLRRRRGEKNDGQHDLPPEEAVELFGGDPLVTTNAVEYAAKAGTTVS</sequence>
<dbReference type="RefSeq" id="XP_025369988.1">
    <property type="nucleotide sequence ID" value="XM_025513799.1"/>
</dbReference>
<organism evidence="8 9">
    <name type="scientific">Ceraceosorus guamensis</name>
    <dbReference type="NCBI Taxonomy" id="1522189"/>
    <lineage>
        <taxon>Eukaryota</taxon>
        <taxon>Fungi</taxon>
        <taxon>Dikarya</taxon>
        <taxon>Basidiomycota</taxon>
        <taxon>Ustilaginomycotina</taxon>
        <taxon>Exobasidiomycetes</taxon>
        <taxon>Ceraceosorales</taxon>
        <taxon>Ceraceosoraceae</taxon>
        <taxon>Ceraceosorus</taxon>
    </lineage>
</organism>